<keyword evidence="2" id="KW-0732">Signal</keyword>
<feature type="signal peptide" evidence="2">
    <location>
        <begin position="1"/>
        <end position="17"/>
    </location>
</feature>
<sequence length="136" mass="15275">MKTLVLLVSLFATSCWCADDSSDSLAERNNEMLASLRNMRALEKKAEAGKERLANSRQQLQALSHSSGMHEERFEQLHSSIKDTLREYSSAMAERSARLSQLLHHHDSHSNHQPPSAADGGVYRETYGYREDLTAA</sequence>
<feature type="chain" id="PRO_5005186858" evidence="2">
    <location>
        <begin position="18"/>
        <end position="136"/>
    </location>
</feature>
<evidence type="ECO:0000313" key="4">
    <source>
        <dbReference type="Proteomes" id="UP000041254"/>
    </source>
</evidence>
<dbReference type="EMBL" id="CDMY01000040">
    <property type="protein sequence ID" value="CEL91988.1"/>
    <property type="molecule type" value="Genomic_DNA"/>
</dbReference>
<dbReference type="AlphaFoldDB" id="A0A0G4E8Z1"/>
<name>A0A0G4E8Z1_VITBC</name>
<evidence type="ECO:0000256" key="1">
    <source>
        <dbReference type="SAM" id="MobiDB-lite"/>
    </source>
</evidence>
<organism evidence="3 4">
    <name type="scientific">Vitrella brassicaformis (strain CCMP3155)</name>
    <dbReference type="NCBI Taxonomy" id="1169540"/>
    <lineage>
        <taxon>Eukaryota</taxon>
        <taxon>Sar</taxon>
        <taxon>Alveolata</taxon>
        <taxon>Colpodellida</taxon>
        <taxon>Vitrellaceae</taxon>
        <taxon>Vitrella</taxon>
    </lineage>
</organism>
<feature type="region of interest" description="Disordered" evidence="1">
    <location>
        <begin position="88"/>
        <end position="123"/>
    </location>
</feature>
<protein>
    <submittedName>
        <fullName evidence="3">Uncharacterized protein</fullName>
    </submittedName>
</protein>
<evidence type="ECO:0000313" key="3">
    <source>
        <dbReference type="EMBL" id="CEL91988.1"/>
    </source>
</evidence>
<dbReference type="InParanoid" id="A0A0G4E8Z1"/>
<gene>
    <name evidence="3" type="ORF">Vbra_6726</name>
</gene>
<reference evidence="3 4" key="1">
    <citation type="submission" date="2014-11" db="EMBL/GenBank/DDBJ databases">
        <authorList>
            <person name="Zhu J."/>
            <person name="Qi W."/>
            <person name="Song R."/>
        </authorList>
    </citation>
    <scope>NUCLEOTIDE SEQUENCE [LARGE SCALE GENOMIC DNA]</scope>
</reference>
<accession>A0A0G4E8Z1</accession>
<dbReference type="PROSITE" id="PS51257">
    <property type="entry name" value="PROKAR_LIPOPROTEIN"/>
    <property type="match status" value="1"/>
</dbReference>
<proteinExistence type="predicted"/>
<dbReference type="VEuPathDB" id="CryptoDB:Vbra_6726"/>
<dbReference type="Proteomes" id="UP000041254">
    <property type="component" value="Unassembled WGS sequence"/>
</dbReference>
<evidence type="ECO:0000256" key="2">
    <source>
        <dbReference type="SAM" id="SignalP"/>
    </source>
</evidence>
<keyword evidence="4" id="KW-1185">Reference proteome</keyword>